<dbReference type="AlphaFoldDB" id="H6SS00"/>
<evidence type="ECO:0000256" key="10">
    <source>
        <dbReference type="SAM" id="MobiDB-lite"/>
    </source>
</evidence>
<dbReference type="GO" id="GO:0003935">
    <property type="term" value="F:GTP cyclohydrolase II activity"/>
    <property type="evidence" value="ECO:0007669"/>
    <property type="project" value="UniProtKB-UniRule"/>
</dbReference>
<dbReference type="Proteomes" id="UP000033220">
    <property type="component" value="Chromosome DSM 122"/>
</dbReference>
<dbReference type="PANTHER" id="PTHR21327">
    <property type="entry name" value="GTP CYCLOHYDROLASE II-RELATED"/>
    <property type="match status" value="1"/>
</dbReference>
<comment type="pathway">
    <text evidence="1 9">Cofactor biosynthesis; riboflavin biosynthesis; 5-amino-6-(D-ribitylamino)uracil from GTP: step 1/4.</text>
</comment>
<dbReference type="GO" id="GO:0005525">
    <property type="term" value="F:GTP binding"/>
    <property type="evidence" value="ECO:0007669"/>
    <property type="project" value="UniProtKB-KW"/>
</dbReference>
<proteinExistence type="inferred from homology"/>
<feature type="binding site" evidence="9">
    <location>
        <position position="314"/>
    </location>
    <ligand>
        <name>Zn(2+)</name>
        <dbReference type="ChEBI" id="CHEBI:29105"/>
        <note>catalytic</note>
    </ligand>
</feature>
<feature type="binding site" evidence="9">
    <location>
        <position position="396"/>
    </location>
    <ligand>
        <name>GTP</name>
        <dbReference type="ChEBI" id="CHEBI:37565"/>
    </ligand>
</feature>
<feature type="binding site" evidence="9">
    <location>
        <position position="301"/>
    </location>
    <ligand>
        <name>Zn(2+)</name>
        <dbReference type="ChEBI" id="CHEBI:29105"/>
        <note>catalytic</note>
    </ligand>
</feature>
<sequence length="441" mass="46751">MARLAARAWRVRASPPINSRQGPGIMIVSLLFRFRSGQEYHSSEPFGMTSKTRGVPGFPASLNSLDRPVTQPSSSPTALSDLQDAALLTRVARGINEIRLGAPVVVRSDREAVLMLPAEAPPETLAGLFARPGGGVVLTARRAAVLGLLPEAAGSEAVVVRLREPLTEAALARLADPCLDREGPLPALDSVEGVAALSAAGAAVGLAKLARLLPAAVVVPLPDPLEETATQILAAADIHEYQMAAARSLRQVGEARVPLAGAEDTRILAFRPADGGTEHVAILVGEVDPAKPILTRLHSECFTGDLLGSLRCDCGDQLRGAIEAMAAEGAGVLLYLAQEGRGIGLVNKLRAYQLQDQGFDTLDANGQLGFDDDERIYLPAARMLAHLGIAQVRLLTNNPLKVEALARHGVDVVERVPHVYAPNPHNLRYLETKARRGGHLF</sequence>
<feature type="binding site" evidence="9">
    <location>
        <position position="317"/>
    </location>
    <ligand>
        <name>GTP</name>
        <dbReference type="ChEBI" id="CHEBI:37565"/>
    </ligand>
</feature>
<dbReference type="InterPro" id="IPR036144">
    <property type="entry name" value="RibA-like_sf"/>
</dbReference>
<keyword evidence="2 9" id="KW-0686">Riboflavin biosynthesis</keyword>
<evidence type="ECO:0000256" key="1">
    <source>
        <dbReference type="ARBA" id="ARBA00004853"/>
    </source>
</evidence>
<keyword evidence="3 9" id="KW-0479">Metal-binding</keyword>
<dbReference type="NCBIfam" id="TIGR00505">
    <property type="entry name" value="ribA"/>
    <property type="match status" value="1"/>
</dbReference>
<feature type="region of interest" description="Disordered" evidence="10">
    <location>
        <begin position="43"/>
        <end position="78"/>
    </location>
</feature>
<dbReference type="UniPathway" id="UPA00275">
    <property type="reaction ID" value="UER00400"/>
</dbReference>
<evidence type="ECO:0000256" key="2">
    <source>
        <dbReference type="ARBA" id="ARBA00022619"/>
    </source>
</evidence>
<organism evidence="12 13">
    <name type="scientific">Pararhodospirillum photometricum DSM 122</name>
    <dbReference type="NCBI Taxonomy" id="1150469"/>
    <lineage>
        <taxon>Bacteria</taxon>
        <taxon>Pseudomonadati</taxon>
        <taxon>Pseudomonadota</taxon>
        <taxon>Alphaproteobacteria</taxon>
        <taxon>Rhodospirillales</taxon>
        <taxon>Rhodospirillaceae</taxon>
        <taxon>Pararhodospirillum</taxon>
    </lineage>
</organism>
<feature type="active site" description="Nucleophile" evidence="9">
    <location>
        <position position="375"/>
    </location>
</feature>
<feature type="binding site" evidence="9">
    <location>
        <position position="312"/>
    </location>
    <ligand>
        <name>Zn(2+)</name>
        <dbReference type="ChEBI" id="CHEBI:29105"/>
        <note>catalytic</note>
    </ligand>
</feature>
<dbReference type="eggNOG" id="COG0807">
    <property type="taxonomic scope" value="Bacteria"/>
</dbReference>
<dbReference type="KEGG" id="rpm:RSPPHO_01053"/>
<evidence type="ECO:0000313" key="12">
    <source>
        <dbReference type="EMBL" id="CCG07679.1"/>
    </source>
</evidence>
<evidence type="ECO:0000256" key="7">
    <source>
        <dbReference type="ARBA" id="ARBA00023134"/>
    </source>
</evidence>
<feature type="active site" description="Proton acceptor" evidence="9">
    <location>
        <position position="373"/>
    </location>
</feature>
<reference evidence="12 13" key="1">
    <citation type="submission" date="2012-02" db="EMBL/GenBank/DDBJ databases">
        <title>Shotgun genome sequence of Phaeospirillum photometricum DSM 122.</title>
        <authorList>
            <person name="Duquesne K."/>
            <person name="Sturgis J."/>
        </authorList>
    </citation>
    <scope>NUCLEOTIDE SEQUENCE [LARGE SCALE GENOMIC DNA]</scope>
    <source>
        <strain evidence="13">DSM122</strain>
    </source>
</reference>
<keyword evidence="4 9" id="KW-0547">Nucleotide-binding</keyword>
<keyword evidence="5 9" id="KW-0378">Hydrolase</keyword>
<evidence type="ECO:0000256" key="4">
    <source>
        <dbReference type="ARBA" id="ARBA00022741"/>
    </source>
</evidence>
<evidence type="ECO:0000313" key="13">
    <source>
        <dbReference type="Proteomes" id="UP000033220"/>
    </source>
</evidence>
<feature type="binding site" evidence="9">
    <location>
        <begin position="296"/>
        <end position="300"/>
    </location>
    <ligand>
        <name>GTP</name>
        <dbReference type="ChEBI" id="CHEBI:37565"/>
    </ligand>
</feature>
<dbReference type="EMBL" id="HE663493">
    <property type="protein sequence ID" value="CCG07679.1"/>
    <property type="molecule type" value="Genomic_DNA"/>
</dbReference>
<dbReference type="InterPro" id="IPR000926">
    <property type="entry name" value="RibA"/>
</dbReference>
<comment type="cofactor">
    <cofactor evidence="9">
        <name>Zn(2+)</name>
        <dbReference type="ChEBI" id="CHEBI:29105"/>
    </cofactor>
    <text evidence="9">Binds 1 zinc ion per subunit.</text>
</comment>
<protein>
    <recommendedName>
        <fullName evidence="9">GTP cyclohydrolase-2</fullName>
        <ecNumber evidence="9">3.5.4.25</ecNumber>
    </recommendedName>
    <alternativeName>
        <fullName evidence="9">GTP cyclohydrolase II</fullName>
    </alternativeName>
</protein>
<gene>
    <name evidence="9" type="primary">ribA</name>
    <name evidence="12" type="ORF">RSPPHO_01053</name>
</gene>
<feature type="binding site" evidence="9">
    <location>
        <position position="401"/>
    </location>
    <ligand>
        <name>GTP</name>
        <dbReference type="ChEBI" id="CHEBI:37565"/>
    </ligand>
</feature>
<dbReference type="NCBIfam" id="NF001591">
    <property type="entry name" value="PRK00393.1"/>
    <property type="match status" value="1"/>
</dbReference>
<evidence type="ECO:0000256" key="3">
    <source>
        <dbReference type="ARBA" id="ARBA00022723"/>
    </source>
</evidence>
<dbReference type="Gene3D" id="3.40.50.10990">
    <property type="entry name" value="GTP cyclohydrolase II"/>
    <property type="match status" value="1"/>
</dbReference>
<dbReference type="SUPFAM" id="SSF142695">
    <property type="entry name" value="RibA-like"/>
    <property type="match status" value="1"/>
</dbReference>
<feature type="binding site" evidence="9">
    <location>
        <position position="361"/>
    </location>
    <ligand>
        <name>GTP</name>
        <dbReference type="ChEBI" id="CHEBI:37565"/>
    </ligand>
</feature>
<keyword evidence="6 9" id="KW-0862">Zinc</keyword>
<dbReference type="STRING" id="1150469.RSPPHO_01053"/>
<dbReference type="HAMAP" id="MF_00179">
    <property type="entry name" value="RibA"/>
    <property type="match status" value="1"/>
</dbReference>
<evidence type="ECO:0000256" key="9">
    <source>
        <dbReference type="HAMAP-Rule" id="MF_00179"/>
    </source>
</evidence>
<evidence type="ECO:0000256" key="8">
    <source>
        <dbReference type="ARBA" id="ARBA00049295"/>
    </source>
</evidence>
<comment type="catalytic activity">
    <reaction evidence="8 9">
        <text>GTP + 4 H2O = 2,5-diamino-6-hydroxy-4-(5-phosphoribosylamino)-pyrimidine + formate + 2 phosphate + 3 H(+)</text>
        <dbReference type="Rhea" id="RHEA:23704"/>
        <dbReference type="ChEBI" id="CHEBI:15377"/>
        <dbReference type="ChEBI" id="CHEBI:15378"/>
        <dbReference type="ChEBI" id="CHEBI:15740"/>
        <dbReference type="ChEBI" id="CHEBI:37565"/>
        <dbReference type="ChEBI" id="CHEBI:43474"/>
        <dbReference type="ChEBI" id="CHEBI:58614"/>
        <dbReference type="EC" id="3.5.4.25"/>
    </reaction>
</comment>
<accession>H6SS00</accession>
<dbReference type="PANTHER" id="PTHR21327:SF18">
    <property type="entry name" value="3,4-DIHYDROXY-2-BUTANONE 4-PHOSPHATE SYNTHASE"/>
    <property type="match status" value="1"/>
</dbReference>
<comment type="similarity">
    <text evidence="9">Belongs to the GTP cyclohydrolase II family.</text>
</comment>
<keyword evidence="13" id="KW-1185">Reference proteome</keyword>
<keyword evidence="7 9" id="KW-0342">GTP-binding</keyword>
<dbReference type="GO" id="GO:0009231">
    <property type="term" value="P:riboflavin biosynthetic process"/>
    <property type="evidence" value="ECO:0007669"/>
    <property type="project" value="UniProtKB-UniRule"/>
</dbReference>
<dbReference type="CDD" id="cd00641">
    <property type="entry name" value="GTP_cyclohydro2"/>
    <property type="match status" value="1"/>
</dbReference>
<dbReference type="PATRIC" id="fig|1150469.3.peg.1201"/>
<dbReference type="InterPro" id="IPR032677">
    <property type="entry name" value="GTP_cyclohydro_II"/>
</dbReference>
<dbReference type="Pfam" id="PF00925">
    <property type="entry name" value="GTP_cyclohydro2"/>
    <property type="match status" value="1"/>
</dbReference>
<dbReference type="HOGENOM" id="CLU_020273_1_2_5"/>
<dbReference type="RefSeq" id="WP_014414319.1">
    <property type="nucleotide sequence ID" value="NC_017059.1"/>
</dbReference>
<dbReference type="FunFam" id="3.40.50.10990:FF:000002">
    <property type="entry name" value="GTP cyclohydrolase-2"/>
    <property type="match status" value="1"/>
</dbReference>
<evidence type="ECO:0000259" key="11">
    <source>
        <dbReference type="Pfam" id="PF00925"/>
    </source>
</evidence>
<dbReference type="GO" id="GO:0008270">
    <property type="term" value="F:zinc ion binding"/>
    <property type="evidence" value="ECO:0007669"/>
    <property type="project" value="UniProtKB-UniRule"/>
</dbReference>
<evidence type="ECO:0000256" key="5">
    <source>
        <dbReference type="ARBA" id="ARBA00022801"/>
    </source>
</evidence>
<dbReference type="EC" id="3.5.4.25" evidence="9"/>
<name>H6SS00_PARPM</name>
<evidence type="ECO:0000256" key="6">
    <source>
        <dbReference type="ARBA" id="ARBA00022833"/>
    </source>
</evidence>
<comment type="function">
    <text evidence="9">Catalyzes the conversion of GTP to 2,5-diamino-6-ribosylamino-4(3H)-pyrimidinone 5'-phosphate (DARP), formate and pyrophosphate.</text>
</comment>
<feature type="binding site" evidence="9">
    <location>
        <begin position="339"/>
        <end position="341"/>
    </location>
    <ligand>
        <name>GTP</name>
        <dbReference type="ChEBI" id="CHEBI:37565"/>
    </ligand>
</feature>
<dbReference type="GO" id="GO:0005829">
    <property type="term" value="C:cytosol"/>
    <property type="evidence" value="ECO:0007669"/>
    <property type="project" value="TreeGrafter"/>
</dbReference>
<feature type="domain" description="GTP cyclohydrolase II" evidence="11">
    <location>
        <begin position="252"/>
        <end position="417"/>
    </location>
</feature>